<dbReference type="GO" id="GO:0071555">
    <property type="term" value="P:cell wall organization"/>
    <property type="evidence" value="ECO:0007669"/>
    <property type="project" value="UniProtKB-KW"/>
</dbReference>
<dbReference type="GO" id="GO:0009252">
    <property type="term" value="P:peptidoglycan biosynthetic process"/>
    <property type="evidence" value="ECO:0007669"/>
    <property type="project" value="UniProtKB-KW"/>
</dbReference>
<keyword evidence="9" id="KW-0573">Peptidoglycan synthesis</keyword>
<evidence type="ECO:0000259" key="16">
    <source>
        <dbReference type="Pfam" id="PF00905"/>
    </source>
</evidence>
<dbReference type="GO" id="GO:0030288">
    <property type="term" value="C:outer membrane-bounded periplasmic space"/>
    <property type="evidence" value="ECO:0007669"/>
    <property type="project" value="TreeGrafter"/>
</dbReference>
<dbReference type="GO" id="GO:0008658">
    <property type="term" value="F:penicillin binding"/>
    <property type="evidence" value="ECO:0007669"/>
    <property type="project" value="InterPro"/>
</dbReference>
<keyword evidence="6" id="KW-0808">Transferase</keyword>
<comment type="catalytic activity">
    <reaction evidence="12">
        <text>Preferential cleavage: (Ac)2-L-Lys-D-Ala-|-D-Ala. Also transpeptidation of peptidyl-alanyl moieties that are N-acyl substituents of D-alanine.</text>
        <dbReference type="EC" id="3.4.16.4"/>
    </reaction>
</comment>
<dbReference type="PANTHER" id="PTHR32282:SF29">
    <property type="entry name" value="PENICILLIN-BINDING PROTEIN 1A"/>
    <property type="match status" value="1"/>
</dbReference>
<dbReference type="InterPro" id="IPR023346">
    <property type="entry name" value="Lysozyme-like_dom_sf"/>
</dbReference>
<evidence type="ECO:0000256" key="1">
    <source>
        <dbReference type="ARBA" id="ARBA00007090"/>
    </source>
</evidence>
<keyword evidence="10" id="KW-0511">Multifunctional enzyme</keyword>
<evidence type="ECO:0000256" key="13">
    <source>
        <dbReference type="ARBA" id="ARBA00049902"/>
    </source>
</evidence>
<dbReference type="Pfam" id="PF00905">
    <property type="entry name" value="Transpeptidase"/>
    <property type="match status" value="1"/>
</dbReference>
<evidence type="ECO:0000259" key="17">
    <source>
        <dbReference type="Pfam" id="PF00912"/>
    </source>
</evidence>
<evidence type="ECO:0000313" key="18">
    <source>
        <dbReference type="EMBL" id="PAB54542.1"/>
    </source>
</evidence>
<keyword evidence="3" id="KW-0121">Carboxypeptidase</keyword>
<comment type="similarity">
    <text evidence="2">In the N-terminal section; belongs to the glycosyltransferase 51 family.</text>
</comment>
<comment type="catalytic activity">
    <reaction evidence="13">
        <text>[GlcNAc-(1-&gt;4)-Mur2Ac(oyl-L-Ala-gamma-D-Glu-L-Lys-D-Ala-D-Ala)](n)-di-trans,octa-cis-undecaprenyl diphosphate + beta-D-GlcNAc-(1-&gt;4)-Mur2Ac(oyl-L-Ala-gamma-D-Glu-L-Lys-D-Ala-D-Ala)-di-trans,octa-cis-undecaprenyl diphosphate = [GlcNAc-(1-&gt;4)-Mur2Ac(oyl-L-Ala-gamma-D-Glu-L-Lys-D-Ala-D-Ala)](n+1)-di-trans,octa-cis-undecaprenyl diphosphate + di-trans,octa-cis-undecaprenyl diphosphate + H(+)</text>
        <dbReference type="Rhea" id="RHEA:23708"/>
        <dbReference type="Rhea" id="RHEA-COMP:9602"/>
        <dbReference type="Rhea" id="RHEA-COMP:9603"/>
        <dbReference type="ChEBI" id="CHEBI:15378"/>
        <dbReference type="ChEBI" id="CHEBI:58405"/>
        <dbReference type="ChEBI" id="CHEBI:60033"/>
        <dbReference type="ChEBI" id="CHEBI:78435"/>
        <dbReference type="EC" id="2.4.99.28"/>
    </reaction>
</comment>
<keyword evidence="5" id="KW-0328">Glycosyltransferase</keyword>
<dbReference type="GO" id="GO:0006508">
    <property type="term" value="P:proteolysis"/>
    <property type="evidence" value="ECO:0007669"/>
    <property type="project" value="UniProtKB-KW"/>
</dbReference>
<name>A0A267M552_LACJH</name>
<keyword evidence="11" id="KW-0961">Cell wall biogenesis/degradation</keyword>
<evidence type="ECO:0000256" key="11">
    <source>
        <dbReference type="ARBA" id="ARBA00023316"/>
    </source>
</evidence>
<comment type="caution">
    <text evidence="18">The sequence shown here is derived from an EMBL/GenBank/DDBJ whole genome shotgun (WGS) entry which is preliminary data.</text>
</comment>
<keyword evidence="15" id="KW-0472">Membrane</keyword>
<dbReference type="Pfam" id="PF00912">
    <property type="entry name" value="Transgly"/>
    <property type="match status" value="1"/>
</dbReference>
<evidence type="ECO:0000256" key="5">
    <source>
        <dbReference type="ARBA" id="ARBA00022676"/>
    </source>
</evidence>
<proteinExistence type="inferred from homology"/>
<feature type="domain" description="Glycosyl transferase family 51" evidence="17">
    <location>
        <begin position="78"/>
        <end position="255"/>
    </location>
</feature>
<dbReference type="SUPFAM" id="SSF53955">
    <property type="entry name" value="Lysozyme-like"/>
    <property type="match status" value="1"/>
</dbReference>
<comment type="similarity">
    <text evidence="1">In the C-terminal section; belongs to the transpeptidase family.</text>
</comment>
<dbReference type="InterPro" id="IPR001264">
    <property type="entry name" value="Glyco_trans_51"/>
</dbReference>
<dbReference type="Proteomes" id="UP000216008">
    <property type="component" value="Unassembled WGS sequence"/>
</dbReference>
<keyword evidence="8" id="KW-0133">Cell shape</keyword>
<dbReference type="InterPro" id="IPR036950">
    <property type="entry name" value="PBP_transglycosylase"/>
</dbReference>
<dbReference type="EMBL" id="NIBD01000039">
    <property type="protein sequence ID" value="PAB54542.1"/>
    <property type="molecule type" value="Genomic_DNA"/>
</dbReference>
<organism evidence="18 19">
    <name type="scientific">Lactobacillus johnsonii</name>
    <dbReference type="NCBI Taxonomy" id="33959"/>
    <lineage>
        <taxon>Bacteria</taxon>
        <taxon>Bacillati</taxon>
        <taxon>Bacillota</taxon>
        <taxon>Bacilli</taxon>
        <taxon>Lactobacillales</taxon>
        <taxon>Lactobacillaceae</taxon>
        <taxon>Lactobacillus</taxon>
    </lineage>
</organism>
<reference evidence="18 19" key="1">
    <citation type="submission" date="2017-05" db="EMBL/GenBank/DDBJ databases">
        <title>Lactobacillus johnsonii from commercial turkeys.</title>
        <authorList>
            <person name="Johnson T.J."/>
            <person name="Youmans B."/>
        </authorList>
    </citation>
    <scope>NUCLEOTIDE SEQUENCE [LARGE SCALE GENOMIC DNA]</scope>
    <source>
        <strain evidence="18 19">UMNLJ114</strain>
    </source>
</reference>
<gene>
    <name evidence="18" type="ORF">A3Q24_07675</name>
</gene>
<accession>A0A267M552</accession>
<evidence type="ECO:0000256" key="12">
    <source>
        <dbReference type="ARBA" id="ARBA00034000"/>
    </source>
</evidence>
<dbReference type="RefSeq" id="WP_095182989.1">
    <property type="nucleotide sequence ID" value="NZ_JAINRK010000004.1"/>
</dbReference>
<dbReference type="InterPro" id="IPR001460">
    <property type="entry name" value="PCN-bd_Tpept"/>
</dbReference>
<evidence type="ECO:0000256" key="10">
    <source>
        <dbReference type="ARBA" id="ARBA00023268"/>
    </source>
</evidence>
<dbReference type="Gene3D" id="3.40.710.10">
    <property type="entry name" value="DD-peptidase/beta-lactamase superfamily"/>
    <property type="match status" value="1"/>
</dbReference>
<dbReference type="InterPro" id="IPR050396">
    <property type="entry name" value="Glycosyltr_51/Transpeptidase"/>
</dbReference>
<dbReference type="NCBIfam" id="TIGR02074">
    <property type="entry name" value="PBP_1a_fam"/>
    <property type="match status" value="1"/>
</dbReference>
<evidence type="ECO:0000256" key="3">
    <source>
        <dbReference type="ARBA" id="ARBA00022645"/>
    </source>
</evidence>
<dbReference type="GO" id="GO:0008360">
    <property type="term" value="P:regulation of cell shape"/>
    <property type="evidence" value="ECO:0007669"/>
    <property type="project" value="UniProtKB-KW"/>
</dbReference>
<evidence type="ECO:0000256" key="15">
    <source>
        <dbReference type="SAM" id="Phobius"/>
    </source>
</evidence>
<keyword evidence="4" id="KW-0645">Protease</keyword>
<feature type="region of interest" description="Disordered" evidence="14">
    <location>
        <begin position="675"/>
        <end position="796"/>
    </location>
</feature>
<dbReference type="AlphaFoldDB" id="A0A267M552"/>
<evidence type="ECO:0000256" key="14">
    <source>
        <dbReference type="SAM" id="MobiDB-lite"/>
    </source>
</evidence>
<evidence type="ECO:0000256" key="8">
    <source>
        <dbReference type="ARBA" id="ARBA00022960"/>
    </source>
</evidence>
<sequence>MADNNQRPSNSRMAKLHPKGKPRKRIWLQIIKWFFIVAMLVVVSGVGLFAYYAKDAPSISQAQLQSGGTSSLYTRDGKFLLSLGSEKRTYVDNSEIPKELKNAIVSVEDRRFYKEGIGLDPIRIIGSVLVNARSKGVAAGGSTITQQLVKLSVFSTAASQRTLRRKAQEAWLSMKVEREFSKEQILEFYINKVYMNYGNYGMGTAADYYYGKDLKDLDLAQTALLAGMPNAPVTYDPYVYPEKAKYRRDIVLKAMLRNDKISKAQYKQAVNEPITQGLQPKKNNSTSELRKVDDPYIKEVINEVKSKGFNPYNDNLKITVNIDQDAQQKLYDLVNDGSVPFTNDKMQVGATIIDPRTGHVIAIIGGRKLPAVQLGLNRAVQTGRSTGSTVKPVLDYGPAIEYLNWPTSHMLDDSKYVYPGTNIQLYDWDNKYEGKMTMRHALEQSRNVPAVKTLSKVGVARASLFARKLGVNVPSDSGLSVAIGANASSLQMAGAFGAFANDGIYHKPQFVSKIETPDGLTRNYDSTGTRVMKESTAYIMTDMLKGVMTKGSGTQARIKNLYEAGKTGTVKYSDEELVRYPQYKNSPKDSWFVGYTKLYSMGIWTGYDNLKDGTPSGVGSSSAQLLYKQMMSYLMSDKANKNWSKPSTVVRRRIANGTQDKVVSPNASNSSWQLFVKGHAPSNPYSDVTVDRRKEEDDDIDTRVDTEDDTSSKGQSRSQSSSSSSSSHAEQSSSQRQSSSTSNNNNSNNQTQNNNRQTENQTENNNNNSQQNQNTNNQGNNQNQQQNQGNNSNNNQ</sequence>
<keyword evidence="7" id="KW-0378">Hydrolase</keyword>
<evidence type="ECO:0000256" key="7">
    <source>
        <dbReference type="ARBA" id="ARBA00022801"/>
    </source>
</evidence>
<dbReference type="Gene3D" id="1.10.3810.10">
    <property type="entry name" value="Biosynthetic peptidoglycan transglycosylase-like"/>
    <property type="match status" value="1"/>
</dbReference>
<feature type="compositionally biased region" description="Low complexity" evidence="14">
    <location>
        <begin position="712"/>
        <end position="796"/>
    </location>
</feature>
<protein>
    <submittedName>
        <fullName evidence="18">Penicillin-binding protein</fullName>
    </submittedName>
</protein>
<feature type="compositionally biased region" description="Basic and acidic residues" evidence="14">
    <location>
        <begin position="689"/>
        <end position="705"/>
    </location>
</feature>
<dbReference type="PANTHER" id="PTHR32282">
    <property type="entry name" value="BINDING PROTEIN TRANSPEPTIDASE, PUTATIVE-RELATED"/>
    <property type="match status" value="1"/>
</dbReference>
<feature type="domain" description="Penicillin-binding protein transpeptidase" evidence="16">
    <location>
        <begin position="349"/>
        <end position="630"/>
    </location>
</feature>
<dbReference type="SUPFAM" id="SSF56601">
    <property type="entry name" value="beta-lactamase/transpeptidase-like"/>
    <property type="match status" value="1"/>
</dbReference>
<evidence type="ECO:0000256" key="4">
    <source>
        <dbReference type="ARBA" id="ARBA00022670"/>
    </source>
</evidence>
<keyword evidence="15" id="KW-0812">Transmembrane</keyword>
<evidence type="ECO:0000313" key="19">
    <source>
        <dbReference type="Proteomes" id="UP000216008"/>
    </source>
</evidence>
<evidence type="ECO:0000256" key="2">
    <source>
        <dbReference type="ARBA" id="ARBA00007739"/>
    </source>
</evidence>
<dbReference type="GO" id="GO:0008955">
    <property type="term" value="F:peptidoglycan glycosyltransferase activity"/>
    <property type="evidence" value="ECO:0007669"/>
    <property type="project" value="UniProtKB-EC"/>
</dbReference>
<feature type="transmembrane region" description="Helical" evidence="15">
    <location>
        <begin position="33"/>
        <end position="53"/>
    </location>
</feature>
<dbReference type="FunFam" id="1.10.3810.10:FF:000001">
    <property type="entry name" value="Penicillin-binding protein 1A"/>
    <property type="match status" value="1"/>
</dbReference>
<evidence type="ECO:0000256" key="6">
    <source>
        <dbReference type="ARBA" id="ARBA00022679"/>
    </source>
</evidence>
<dbReference type="GO" id="GO:0009002">
    <property type="term" value="F:serine-type D-Ala-D-Ala carboxypeptidase activity"/>
    <property type="evidence" value="ECO:0007669"/>
    <property type="project" value="UniProtKB-EC"/>
</dbReference>
<evidence type="ECO:0000256" key="9">
    <source>
        <dbReference type="ARBA" id="ARBA00022984"/>
    </source>
</evidence>
<dbReference type="InterPro" id="IPR012338">
    <property type="entry name" value="Beta-lactam/transpept-like"/>
</dbReference>
<keyword evidence="15" id="KW-1133">Transmembrane helix</keyword>